<dbReference type="InterPro" id="IPR001509">
    <property type="entry name" value="Epimerase_deHydtase"/>
</dbReference>
<name>A0A2M6R9K3_9BACT</name>
<reference evidence="4" key="1">
    <citation type="submission" date="2017-09" db="EMBL/GenBank/DDBJ databases">
        <title>Depth-based differentiation of microbial function through sediment-hosted aquifers and enrichment of novel symbionts in the deep terrestrial subsurface.</title>
        <authorList>
            <person name="Probst A.J."/>
            <person name="Ladd B."/>
            <person name="Jarett J.K."/>
            <person name="Geller-Mcgrath D.E."/>
            <person name="Sieber C.M.K."/>
            <person name="Emerson J.B."/>
            <person name="Anantharaman K."/>
            <person name="Thomas B.C."/>
            <person name="Malmstrom R."/>
            <person name="Stieglmeier M."/>
            <person name="Klingl A."/>
            <person name="Woyke T."/>
            <person name="Ryan C.M."/>
            <person name="Banfield J.F."/>
        </authorList>
    </citation>
    <scope>NUCLEOTIDE SEQUENCE [LARGE SCALE GENOMIC DNA]</scope>
</reference>
<protein>
    <submittedName>
        <fullName evidence="3">dTDP-glucose 4,6-dehydratase</fullName>
    </submittedName>
</protein>
<dbReference type="Pfam" id="PF01370">
    <property type="entry name" value="Epimerase"/>
    <property type="match status" value="1"/>
</dbReference>
<dbReference type="EMBL" id="PEZX01000003">
    <property type="protein sequence ID" value="PIS07288.1"/>
    <property type="molecule type" value="Genomic_DNA"/>
</dbReference>
<proteinExistence type="inferred from homology"/>
<comment type="similarity">
    <text evidence="1">Belongs to the NAD(P)-dependent epimerase/dehydratase family.</text>
</comment>
<dbReference type="AlphaFoldDB" id="A0A2M6R9K3"/>
<accession>A0A2M6R9K3</accession>
<evidence type="ECO:0000256" key="1">
    <source>
        <dbReference type="ARBA" id="ARBA00007637"/>
    </source>
</evidence>
<evidence type="ECO:0000313" key="4">
    <source>
        <dbReference type="Proteomes" id="UP000231162"/>
    </source>
</evidence>
<gene>
    <name evidence="3" type="ORF">COT79_00140</name>
</gene>
<sequence length="283" mass="32435">MDSKVELIVGDICDRESVKKAVKGIDWVVHFAAESHVTRSEKDPDIFYRTNVEGTKVMIEESIKTGVKKFLMISTDEVYGSIKKGAYKEEDKLPGDSQASSAYAKSKSLADDIAMDFAKQGCPIIVTRTTNNFGPWQFPEKALPRWITNLCIGKKIPLWGEGLQIRDWLFAPENAQAIEFILENGTLGEVYNVAANNMPELTNRSVAEMVCTAMGKEPDEWIDHIPDPRVDHDFRYAIDTTKLEKLGWMPQRDPEKQITQTVEWYTHNQKWWKKRKEEAEKIY</sequence>
<comment type="caution">
    <text evidence="3">The sequence shown here is derived from an EMBL/GenBank/DDBJ whole genome shotgun (WGS) entry which is preliminary data.</text>
</comment>
<dbReference type="InterPro" id="IPR036291">
    <property type="entry name" value="NAD(P)-bd_dom_sf"/>
</dbReference>
<dbReference type="PANTHER" id="PTHR43000">
    <property type="entry name" value="DTDP-D-GLUCOSE 4,6-DEHYDRATASE-RELATED"/>
    <property type="match status" value="1"/>
</dbReference>
<dbReference type="SUPFAM" id="SSF51735">
    <property type="entry name" value="NAD(P)-binding Rossmann-fold domains"/>
    <property type="match status" value="1"/>
</dbReference>
<feature type="domain" description="NAD-dependent epimerase/dehydratase" evidence="2">
    <location>
        <begin position="5"/>
        <end position="194"/>
    </location>
</feature>
<evidence type="ECO:0000313" key="3">
    <source>
        <dbReference type="EMBL" id="PIS07288.1"/>
    </source>
</evidence>
<dbReference type="Gene3D" id="3.90.25.10">
    <property type="entry name" value="UDP-galactose 4-epimerase, domain 1"/>
    <property type="match status" value="1"/>
</dbReference>
<organism evidence="3 4">
    <name type="scientific">Candidatus Berkelbacteria bacterium CG10_big_fil_rev_8_21_14_0_10_43_14</name>
    <dbReference type="NCBI Taxonomy" id="1974515"/>
    <lineage>
        <taxon>Bacteria</taxon>
        <taxon>Candidatus Berkelbacteria</taxon>
    </lineage>
</organism>
<dbReference type="Gene3D" id="3.40.50.720">
    <property type="entry name" value="NAD(P)-binding Rossmann-like Domain"/>
    <property type="match status" value="1"/>
</dbReference>
<dbReference type="Proteomes" id="UP000231162">
    <property type="component" value="Unassembled WGS sequence"/>
</dbReference>
<evidence type="ECO:0000259" key="2">
    <source>
        <dbReference type="Pfam" id="PF01370"/>
    </source>
</evidence>